<feature type="transmembrane region" description="Helical" evidence="6">
    <location>
        <begin position="247"/>
        <end position="266"/>
    </location>
</feature>
<feature type="transmembrane region" description="Helical" evidence="6">
    <location>
        <begin position="41"/>
        <end position="63"/>
    </location>
</feature>
<accession>D0L1F4</accession>
<evidence type="ECO:0000256" key="3">
    <source>
        <dbReference type="ARBA" id="ARBA00022692"/>
    </source>
</evidence>
<dbReference type="PANTHER" id="PTHR32322">
    <property type="entry name" value="INNER MEMBRANE TRANSPORTER"/>
    <property type="match status" value="1"/>
</dbReference>
<feature type="transmembrane region" description="Helical" evidence="6">
    <location>
        <begin position="70"/>
        <end position="91"/>
    </location>
</feature>
<reference evidence="8 9" key="1">
    <citation type="submission" date="2009-10" db="EMBL/GenBank/DDBJ databases">
        <title>Complete sequence of Halothiobacillus neapolitanus c2.</title>
        <authorList>
            <consortium name="US DOE Joint Genome Institute"/>
            <person name="Lucas S."/>
            <person name="Copeland A."/>
            <person name="Lapidus A."/>
            <person name="Glavina del Rio T."/>
            <person name="Tice H."/>
            <person name="Bruce D."/>
            <person name="Goodwin L."/>
            <person name="Pitluck S."/>
            <person name="Davenport K."/>
            <person name="Brettin T."/>
            <person name="Detter J.C."/>
            <person name="Han C."/>
            <person name="Tapia R."/>
            <person name="Larimer F."/>
            <person name="Land M."/>
            <person name="Hauser L."/>
            <person name="Kyrpides N."/>
            <person name="Mikhailova N."/>
            <person name="Kerfeld C."/>
            <person name="Cannon G."/>
            <person name="Heinhort S."/>
        </authorList>
    </citation>
    <scope>NUCLEOTIDE SEQUENCE [LARGE SCALE GENOMIC DNA]</scope>
    <source>
        <strain evidence="9">ATCC 23641 / c2</strain>
    </source>
</reference>
<gene>
    <name evidence="8" type="ordered locus">Hneap_1702</name>
</gene>
<dbReference type="PANTHER" id="PTHR32322:SF18">
    <property type="entry name" value="S-ADENOSYLMETHIONINE_S-ADENOSYLHOMOCYSTEINE TRANSPORTER"/>
    <property type="match status" value="1"/>
</dbReference>
<feature type="transmembrane region" description="Helical" evidence="6">
    <location>
        <begin position="7"/>
        <end position="29"/>
    </location>
</feature>
<dbReference type="OrthoDB" id="4167046at2"/>
<dbReference type="SUPFAM" id="SSF103481">
    <property type="entry name" value="Multidrug resistance efflux transporter EmrE"/>
    <property type="match status" value="2"/>
</dbReference>
<feature type="domain" description="EamA" evidence="7">
    <location>
        <begin position="155"/>
        <end position="287"/>
    </location>
</feature>
<dbReference type="STRING" id="555778.Hneap_1702"/>
<dbReference type="HOGENOM" id="CLU_033863_4_4_6"/>
<feature type="transmembrane region" description="Helical" evidence="6">
    <location>
        <begin position="151"/>
        <end position="172"/>
    </location>
</feature>
<dbReference type="AlphaFoldDB" id="D0L1F4"/>
<organism evidence="8 9">
    <name type="scientific">Halothiobacillus neapolitanus (strain ATCC 23641 / DSM 15147 / CIP 104769 / NCIMB 8539 / c2)</name>
    <name type="common">Thiobacillus neapolitanus</name>
    <dbReference type="NCBI Taxonomy" id="555778"/>
    <lineage>
        <taxon>Bacteria</taxon>
        <taxon>Pseudomonadati</taxon>
        <taxon>Pseudomonadota</taxon>
        <taxon>Gammaproteobacteria</taxon>
        <taxon>Chromatiales</taxon>
        <taxon>Halothiobacillaceae</taxon>
        <taxon>Halothiobacillus</taxon>
    </lineage>
</organism>
<evidence type="ECO:0000256" key="1">
    <source>
        <dbReference type="ARBA" id="ARBA00004651"/>
    </source>
</evidence>
<feature type="transmembrane region" description="Helical" evidence="6">
    <location>
        <begin position="125"/>
        <end position="145"/>
    </location>
</feature>
<dbReference type="RefSeq" id="WP_012824560.1">
    <property type="nucleotide sequence ID" value="NC_013422.1"/>
</dbReference>
<name>D0L1F4_HALNC</name>
<dbReference type="EMBL" id="CP001801">
    <property type="protein sequence ID" value="ACX96527.1"/>
    <property type="molecule type" value="Genomic_DNA"/>
</dbReference>
<protein>
    <recommendedName>
        <fullName evidence="7">EamA domain-containing protein</fullName>
    </recommendedName>
</protein>
<keyword evidence="5 6" id="KW-0472">Membrane</keyword>
<dbReference type="KEGG" id="hna:Hneap_1702"/>
<dbReference type="Proteomes" id="UP000009102">
    <property type="component" value="Chromosome"/>
</dbReference>
<sequence length="302" mass="31917">MNLAGVYALIILSTFFWGANFVLAGFVLTDLSPTWSAALRFGLAALILLGVAVSQGAPLGTLIRRHGSSYFTLGLIGVAGFNLLFFFALQTTSADNAALIMATNPLLTTFLAWLILNEHPGLQRLLALPVALLGVSVVISDGHLAHVIDLHIVQGDWLMLAANLCWAFYNVLNRRLMPKTVSPTVNTALIVSAGALVLLVVAGFNPQGLHPLSLQAGFALTGLVIGGTVLAYLLWNTGIARLGAGRTALFMNLIPVFAMLSAITIGTYPTPMQLLGGAIVFSGLFISMIPNRKKPTVVLEAA</sequence>
<proteinExistence type="predicted"/>
<keyword evidence="4 6" id="KW-1133">Transmembrane helix</keyword>
<keyword evidence="2" id="KW-1003">Cell membrane</keyword>
<dbReference type="GO" id="GO:0005886">
    <property type="term" value="C:plasma membrane"/>
    <property type="evidence" value="ECO:0007669"/>
    <property type="project" value="UniProtKB-SubCell"/>
</dbReference>
<feature type="transmembrane region" description="Helical" evidence="6">
    <location>
        <begin position="216"/>
        <end position="235"/>
    </location>
</feature>
<evidence type="ECO:0000256" key="6">
    <source>
        <dbReference type="SAM" id="Phobius"/>
    </source>
</evidence>
<keyword evidence="9" id="KW-1185">Reference proteome</keyword>
<comment type="subcellular location">
    <subcellularLocation>
        <location evidence="1">Cell membrane</location>
        <topology evidence="1">Multi-pass membrane protein</topology>
    </subcellularLocation>
</comment>
<feature type="domain" description="EamA" evidence="7">
    <location>
        <begin position="7"/>
        <end position="139"/>
    </location>
</feature>
<keyword evidence="3 6" id="KW-0812">Transmembrane</keyword>
<dbReference type="eggNOG" id="COG0697">
    <property type="taxonomic scope" value="Bacteria"/>
</dbReference>
<dbReference type="InterPro" id="IPR050638">
    <property type="entry name" value="AA-Vitamin_Transporters"/>
</dbReference>
<evidence type="ECO:0000256" key="2">
    <source>
        <dbReference type="ARBA" id="ARBA00022475"/>
    </source>
</evidence>
<dbReference type="Pfam" id="PF00892">
    <property type="entry name" value="EamA"/>
    <property type="match status" value="2"/>
</dbReference>
<feature type="transmembrane region" description="Helical" evidence="6">
    <location>
        <begin position="184"/>
        <end position="204"/>
    </location>
</feature>
<evidence type="ECO:0000259" key="7">
    <source>
        <dbReference type="Pfam" id="PF00892"/>
    </source>
</evidence>
<evidence type="ECO:0000313" key="9">
    <source>
        <dbReference type="Proteomes" id="UP000009102"/>
    </source>
</evidence>
<dbReference type="InterPro" id="IPR000620">
    <property type="entry name" value="EamA_dom"/>
</dbReference>
<evidence type="ECO:0000256" key="4">
    <source>
        <dbReference type="ARBA" id="ARBA00022989"/>
    </source>
</evidence>
<evidence type="ECO:0000313" key="8">
    <source>
        <dbReference type="EMBL" id="ACX96527.1"/>
    </source>
</evidence>
<feature type="transmembrane region" description="Helical" evidence="6">
    <location>
        <begin position="272"/>
        <end position="289"/>
    </location>
</feature>
<dbReference type="InterPro" id="IPR037185">
    <property type="entry name" value="EmrE-like"/>
</dbReference>
<feature type="transmembrane region" description="Helical" evidence="6">
    <location>
        <begin position="97"/>
        <end position="116"/>
    </location>
</feature>
<evidence type="ECO:0000256" key="5">
    <source>
        <dbReference type="ARBA" id="ARBA00023136"/>
    </source>
</evidence>